<proteinExistence type="predicted"/>
<dbReference type="InterPro" id="IPR012334">
    <property type="entry name" value="Pectin_lyas_fold"/>
</dbReference>
<gene>
    <name evidence="3" type="ORF">AYBTSS11_LOCUS23445</name>
</gene>
<comment type="subcellular location">
    <subcellularLocation>
        <location evidence="1">Secreted</location>
        <location evidence="1">Cell wall</location>
    </subcellularLocation>
</comment>
<keyword evidence="4" id="KW-1185">Reference proteome</keyword>
<protein>
    <submittedName>
        <fullName evidence="3">Uncharacterized protein</fullName>
    </submittedName>
</protein>
<dbReference type="AlphaFoldDB" id="A0AA86TCZ7"/>
<dbReference type="EMBL" id="OY731405">
    <property type="protein sequence ID" value="CAJ1971444.1"/>
    <property type="molecule type" value="Genomic_DNA"/>
</dbReference>
<dbReference type="Gene3D" id="2.160.20.10">
    <property type="entry name" value="Single-stranded right-handed beta-helix, Pectin lyase-like"/>
    <property type="match status" value="1"/>
</dbReference>
<keyword evidence="2" id="KW-0964">Secreted</keyword>
<dbReference type="Proteomes" id="UP001189624">
    <property type="component" value="Chromosome 8"/>
</dbReference>
<evidence type="ECO:0000313" key="3">
    <source>
        <dbReference type="EMBL" id="CAJ1971444.1"/>
    </source>
</evidence>
<dbReference type="Gramene" id="rna-AYBTSS11_LOCUS23445">
    <property type="protein sequence ID" value="CAJ1971444.1"/>
    <property type="gene ID" value="gene-AYBTSS11_LOCUS23445"/>
</dbReference>
<name>A0AA86TCZ7_9FABA</name>
<accession>A0AA86TCZ7</accession>
<evidence type="ECO:0000313" key="4">
    <source>
        <dbReference type="Proteomes" id="UP001189624"/>
    </source>
</evidence>
<reference evidence="3" key="1">
    <citation type="submission" date="2023-10" db="EMBL/GenBank/DDBJ databases">
        <authorList>
            <person name="Domelevo Entfellner J.-B."/>
        </authorList>
    </citation>
    <scope>NUCLEOTIDE SEQUENCE</scope>
</reference>
<evidence type="ECO:0000256" key="1">
    <source>
        <dbReference type="ARBA" id="ARBA00004191"/>
    </source>
</evidence>
<organism evidence="3 4">
    <name type="scientific">Sphenostylis stenocarpa</name>
    <dbReference type="NCBI Taxonomy" id="92480"/>
    <lineage>
        <taxon>Eukaryota</taxon>
        <taxon>Viridiplantae</taxon>
        <taxon>Streptophyta</taxon>
        <taxon>Embryophyta</taxon>
        <taxon>Tracheophyta</taxon>
        <taxon>Spermatophyta</taxon>
        <taxon>Magnoliopsida</taxon>
        <taxon>eudicotyledons</taxon>
        <taxon>Gunneridae</taxon>
        <taxon>Pentapetalae</taxon>
        <taxon>rosids</taxon>
        <taxon>fabids</taxon>
        <taxon>Fabales</taxon>
        <taxon>Fabaceae</taxon>
        <taxon>Papilionoideae</taxon>
        <taxon>50 kb inversion clade</taxon>
        <taxon>NPAAA clade</taxon>
        <taxon>indigoferoid/millettioid clade</taxon>
        <taxon>Phaseoleae</taxon>
        <taxon>Sphenostylis</taxon>
    </lineage>
</organism>
<sequence>MVPHNLIMGYPNLPGFVTAQGRDSADDPGGFVFEGGSITGNGWDAWNAAANEYVYIDQSFRITKEYLLGPLMLKLTVKDQSLSTSELEQFSYASFIDEDGWIDNLPSIS</sequence>
<keyword evidence="2" id="KW-0134">Cell wall</keyword>
<evidence type="ECO:0000256" key="2">
    <source>
        <dbReference type="ARBA" id="ARBA00022512"/>
    </source>
</evidence>